<accession>A0A7S7SMT9</accession>
<evidence type="ECO:0000256" key="5">
    <source>
        <dbReference type="SAM" id="SignalP"/>
    </source>
</evidence>
<dbReference type="PROSITE" id="PS51352">
    <property type="entry name" value="THIOREDOXIN_2"/>
    <property type="match status" value="1"/>
</dbReference>
<dbReference type="KEGG" id="pfer:IRI77_05415"/>
<dbReference type="GO" id="GO:0016209">
    <property type="term" value="F:antioxidant activity"/>
    <property type="evidence" value="ECO:0007669"/>
    <property type="project" value="InterPro"/>
</dbReference>
<dbReference type="Proteomes" id="UP000593892">
    <property type="component" value="Chromosome"/>
</dbReference>
<feature type="signal peptide" evidence="5">
    <location>
        <begin position="1"/>
        <end position="22"/>
    </location>
</feature>
<dbReference type="GO" id="GO:0017004">
    <property type="term" value="P:cytochrome complex assembly"/>
    <property type="evidence" value="ECO:0007669"/>
    <property type="project" value="UniProtKB-KW"/>
</dbReference>
<reference evidence="7 8" key="1">
    <citation type="submission" date="2020-10" db="EMBL/GenBank/DDBJ databases">
        <title>Complete genome sequence of Paludibaculum fermentans P105T, a facultatively anaerobic acidobacterium capable of dissimilatory Fe(III) reduction.</title>
        <authorList>
            <person name="Dedysh S.N."/>
            <person name="Beletsky A.V."/>
            <person name="Kulichevskaya I.S."/>
            <person name="Mardanov A.V."/>
            <person name="Ravin N.V."/>
        </authorList>
    </citation>
    <scope>NUCLEOTIDE SEQUENCE [LARGE SCALE GENOMIC DNA]</scope>
    <source>
        <strain evidence="7 8">P105</strain>
    </source>
</reference>
<proteinExistence type="predicted"/>
<dbReference type="PANTHER" id="PTHR42852">
    <property type="entry name" value="THIOL:DISULFIDE INTERCHANGE PROTEIN DSBE"/>
    <property type="match status" value="1"/>
</dbReference>
<sequence>MRFFTKSLALTASLALGLTASAADNLEGRWAATLKSASGVEIPFRLDITRQGDQVVGTLYNGRDPKTTSSASIHDGKVELNFEHYLTSIQADVKDGELDGRIISLRKATTAAGPQGNQQYAGTENRNNAPRNAPTPFHAKRYVAQAAKAAGEVPQIGGVWEVAQETPKGEKAWRLVVEQNGAEILATVLRIDGDAGGLTGEYQDGKFVASHYDGARPGLVVLTPQPDGSLNVKLNAVPRVVELTAFRPEIARAKGLPEPSNFLTHTTVRDPNEVFTYSFPDVNGKIISNEDPIVKNKVVIAVVTGTWCPNCHDEAQYLVQLQKKYADRGVQIIALDFEEEDQLKSLTRVKSFIAKYGVPYPYLIAGTPAEMWDKVPQAVNLNTWPATFFIGKDGKVKAVHSGFAAPASGPYHIALKEEFTSILEKLIKEQPAGENAPITTARAELR</sequence>
<dbReference type="Pfam" id="PF00578">
    <property type="entry name" value="AhpC-TSA"/>
    <property type="match status" value="1"/>
</dbReference>
<dbReference type="InterPro" id="IPR013766">
    <property type="entry name" value="Thioredoxin_domain"/>
</dbReference>
<dbReference type="PANTHER" id="PTHR42852:SF6">
    <property type="entry name" value="THIOL:DISULFIDE INTERCHANGE PROTEIN DSBE"/>
    <property type="match status" value="1"/>
</dbReference>
<keyword evidence="8" id="KW-1185">Reference proteome</keyword>
<dbReference type="AlphaFoldDB" id="A0A7S7SMT9"/>
<evidence type="ECO:0000256" key="4">
    <source>
        <dbReference type="ARBA" id="ARBA00023284"/>
    </source>
</evidence>
<organism evidence="7 8">
    <name type="scientific">Paludibaculum fermentans</name>
    <dbReference type="NCBI Taxonomy" id="1473598"/>
    <lineage>
        <taxon>Bacteria</taxon>
        <taxon>Pseudomonadati</taxon>
        <taxon>Acidobacteriota</taxon>
        <taxon>Terriglobia</taxon>
        <taxon>Bryobacterales</taxon>
        <taxon>Bryobacteraceae</taxon>
        <taxon>Paludibaculum</taxon>
    </lineage>
</organism>
<evidence type="ECO:0000313" key="7">
    <source>
        <dbReference type="EMBL" id="QOY89395.1"/>
    </source>
</evidence>
<dbReference type="EMBL" id="CP063849">
    <property type="protein sequence ID" value="QOY89395.1"/>
    <property type="molecule type" value="Genomic_DNA"/>
</dbReference>
<name>A0A7S7SMT9_PALFE</name>
<dbReference type="SUPFAM" id="SSF52833">
    <property type="entry name" value="Thioredoxin-like"/>
    <property type="match status" value="1"/>
</dbReference>
<dbReference type="GO" id="GO:0030313">
    <property type="term" value="C:cell envelope"/>
    <property type="evidence" value="ECO:0007669"/>
    <property type="project" value="UniProtKB-SubCell"/>
</dbReference>
<feature type="chain" id="PRO_5032768341" evidence="5">
    <location>
        <begin position="23"/>
        <end position="446"/>
    </location>
</feature>
<gene>
    <name evidence="7" type="ORF">IRI77_05415</name>
</gene>
<keyword evidence="3" id="KW-1015">Disulfide bond</keyword>
<evidence type="ECO:0000256" key="2">
    <source>
        <dbReference type="ARBA" id="ARBA00022748"/>
    </source>
</evidence>
<dbReference type="InterPro" id="IPR036249">
    <property type="entry name" value="Thioredoxin-like_sf"/>
</dbReference>
<evidence type="ECO:0000259" key="6">
    <source>
        <dbReference type="PROSITE" id="PS51352"/>
    </source>
</evidence>
<comment type="subcellular location">
    <subcellularLocation>
        <location evidence="1">Cell envelope</location>
    </subcellularLocation>
</comment>
<dbReference type="GO" id="GO:0016491">
    <property type="term" value="F:oxidoreductase activity"/>
    <property type="evidence" value="ECO:0007669"/>
    <property type="project" value="InterPro"/>
</dbReference>
<evidence type="ECO:0000313" key="8">
    <source>
        <dbReference type="Proteomes" id="UP000593892"/>
    </source>
</evidence>
<evidence type="ECO:0000256" key="1">
    <source>
        <dbReference type="ARBA" id="ARBA00004196"/>
    </source>
</evidence>
<keyword evidence="4" id="KW-0676">Redox-active center</keyword>
<keyword evidence="5" id="KW-0732">Signal</keyword>
<evidence type="ECO:0000256" key="3">
    <source>
        <dbReference type="ARBA" id="ARBA00023157"/>
    </source>
</evidence>
<dbReference type="RefSeq" id="WP_194451057.1">
    <property type="nucleotide sequence ID" value="NZ_CP063849.1"/>
</dbReference>
<keyword evidence="2" id="KW-0201">Cytochrome c-type biogenesis</keyword>
<protein>
    <submittedName>
        <fullName evidence="7">TlpA family protein disulfide reductase</fullName>
    </submittedName>
</protein>
<dbReference type="Gene3D" id="3.40.30.10">
    <property type="entry name" value="Glutaredoxin"/>
    <property type="match status" value="1"/>
</dbReference>
<feature type="domain" description="Thioredoxin" evidence="6">
    <location>
        <begin position="266"/>
        <end position="428"/>
    </location>
</feature>
<dbReference type="CDD" id="cd02966">
    <property type="entry name" value="TlpA_like_family"/>
    <property type="match status" value="1"/>
</dbReference>
<dbReference type="InterPro" id="IPR000866">
    <property type="entry name" value="AhpC/TSA"/>
</dbReference>
<dbReference type="InterPro" id="IPR050553">
    <property type="entry name" value="Thioredoxin_ResA/DsbE_sf"/>
</dbReference>